<dbReference type="eggNOG" id="KOG4755">
    <property type="taxonomic scope" value="Eukaryota"/>
</dbReference>
<sequence>MTSEHRTEPNDRHSSGERRSANAPARPDPRRLEFVITGFGPFRNAAENPSMILANEIESYLQTQAHVDELHSSCAIRETLVLETSAAAVRDELRALQERLAAVDVDTDVCILHLGVNLRGKDFQVESCAYNDADFRIPDERGFQPKHQVIVECLPLGATLESSLNVDGLVENLNATAKGDKTDLPCPDAGKIVASTDPGRFVCNYTYCWSLNSFASDMASCRQCLFLHVPPFENCFQKRAAQSFSSNSQRAL</sequence>
<dbReference type="PANTHER" id="PTHR23402:SF1">
    <property type="entry name" value="PYROGLUTAMYL-PEPTIDASE I"/>
    <property type="match status" value="1"/>
</dbReference>
<comment type="similarity">
    <text evidence="1">Belongs to the peptidase C15 family.</text>
</comment>
<dbReference type="GO" id="GO:0006508">
    <property type="term" value="P:proteolysis"/>
    <property type="evidence" value="ECO:0007669"/>
    <property type="project" value="UniProtKB-KW"/>
</dbReference>
<feature type="region of interest" description="Disordered" evidence="5">
    <location>
        <begin position="1"/>
        <end position="27"/>
    </location>
</feature>
<keyword evidence="7" id="KW-1185">Reference proteome</keyword>
<evidence type="ECO:0008006" key="8">
    <source>
        <dbReference type="Google" id="ProtNLM"/>
    </source>
</evidence>
<keyword evidence="2" id="KW-0645">Protease</keyword>
<evidence type="ECO:0000256" key="4">
    <source>
        <dbReference type="ARBA" id="ARBA00022807"/>
    </source>
</evidence>
<dbReference type="AlphaFoldDB" id="B7FS09"/>
<dbReference type="PANTHER" id="PTHR23402">
    <property type="entry name" value="PROTEASE FAMILY C15 PYROGLUTAMYL-PEPTIDASE I-RELATED"/>
    <property type="match status" value="1"/>
</dbReference>
<gene>
    <name evidence="6" type="ORF">PHATRDRAFT_43368</name>
</gene>
<feature type="compositionally biased region" description="Basic and acidic residues" evidence="5">
    <location>
        <begin position="1"/>
        <end position="20"/>
    </location>
</feature>
<accession>B7FS09</accession>
<dbReference type="InterPro" id="IPR036440">
    <property type="entry name" value="Peptidase_C15-like_sf"/>
</dbReference>
<evidence type="ECO:0000256" key="1">
    <source>
        <dbReference type="ARBA" id="ARBA00006641"/>
    </source>
</evidence>
<dbReference type="GO" id="GO:0008234">
    <property type="term" value="F:cysteine-type peptidase activity"/>
    <property type="evidence" value="ECO:0007669"/>
    <property type="project" value="UniProtKB-KW"/>
</dbReference>
<dbReference type="Pfam" id="PF01470">
    <property type="entry name" value="Peptidase_C15"/>
    <property type="match status" value="1"/>
</dbReference>
<dbReference type="PaxDb" id="2850-Phatr43368"/>
<dbReference type="GeneID" id="7197114"/>
<dbReference type="Gene3D" id="3.40.630.20">
    <property type="entry name" value="Peptidase C15, pyroglutamyl peptidase I-like"/>
    <property type="match status" value="1"/>
</dbReference>
<keyword evidence="4" id="KW-0788">Thiol protease</keyword>
<dbReference type="RefSeq" id="XP_002177897.1">
    <property type="nucleotide sequence ID" value="XM_002177861.1"/>
</dbReference>
<dbReference type="SUPFAM" id="SSF53182">
    <property type="entry name" value="Pyrrolidone carboxyl peptidase (pyroglutamate aminopeptidase)"/>
    <property type="match status" value="1"/>
</dbReference>
<reference evidence="6 7" key="1">
    <citation type="journal article" date="2008" name="Nature">
        <title>The Phaeodactylum genome reveals the evolutionary history of diatom genomes.</title>
        <authorList>
            <person name="Bowler C."/>
            <person name="Allen A.E."/>
            <person name="Badger J.H."/>
            <person name="Grimwood J."/>
            <person name="Jabbari K."/>
            <person name="Kuo A."/>
            <person name="Maheswari U."/>
            <person name="Martens C."/>
            <person name="Maumus F."/>
            <person name="Otillar R.P."/>
            <person name="Rayko E."/>
            <person name="Salamov A."/>
            <person name="Vandepoele K."/>
            <person name="Beszteri B."/>
            <person name="Gruber A."/>
            <person name="Heijde M."/>
            <person name="Katinka M."/>
            <person name="Mock T."/>
            <person name="Valentin K."/>
            <person name="Verret F."/>
            <person name="Berges J.A."/>
            <person name="Brownlee C."/>
            <person name="Cadoret J.P."/>
            <person name="Chiovitti A."/>
            <person name="Choi C.J."/>
            <person name="Coesel S."/>
            <person name="De Martino A."/>
            <person name="Detter J.C."/>
            <person name="Durkin C."/>
            <person name="Falciatore A."/>
            <person name="Fournet J."/>
            <person name="Haruta M."/>
            <person name="Huysman M.J."/>
            <person name="Jenkins B.D."/>
            <person name="Jiroutova K."/>
            <person name="Jorgensen R.E."/>
            <person name="Joubert Y."/>
            <person name="Kaplan A."/>
            <person name="Kroger N."/>
            <person name="Kroth P.G."/>
            <person name="La Roche J."/>
            <person name="Lindquist E."/>
            <person name="Lommer M."/>
            <person name="Martin-Jezequel V."/>
            <person name="Lopez P.J."/>
            <person name="Lucas S."/>
            <person name="Mangogna M."/>
            <person name="McGinnis K."/>
            <person name="Medlin L.K."/>
            <person name="Montsant A."/>
            <person name="Oudot-Le Secq M.P."/>
            <person name="Napoli C."/>
            <person name="Obornik M."/>
            <person name="Parker M.S."/>
            <person name="Petit J.L."/>
            <person name="Porcel B.M."/>
            <person name="Poulsen N."/>
            <person name="Robison M."/>
            <person name="Rychlewski L."/>
            <person name="Rynearson T.A."/>
            <person name="Schmutz J."/>
            <person name="Shapiro H."/>
            <person name="Siaut M."/>
            <person name="Stanley M."/>
            <person name="Sussman M.R."/>
            <person name="Taylor A.R."/>
            <person name="Vardi A."/>
            <person name="von Dassow P."/>
            <person name="Vyverman W."/>
            <person name="Willis A."/>
            <person name="Wyrwicz L.S."/>
            <person name="Rokhsar D.S."/>
            <person name="Weissenbach J."/>
            <person name="Armbrust E.V."/>
            <person name="Green B.R."/>
            <person name="Van de Peer Y."/>
            <person name="Grigoriev I.V."/>
        </authorList>
    </citation>
    <scope>NUCLEOTIDE SEQUENCE [LARGE SCALE GENOMIC DNA]</scope>
    <source>
        <strain evidence="6 7">CCAP 1055/1</strain>
    </source>
</reference>
<evidence type="ECO:0000256" key="2">
    <source>
        <dbReference type="ARBA" id="ARBA00022670"/>
    </source>
</evidence>
<name>B7FS09_PHATC</name>
<evidence type="ECO:0000313" key="7">
    <source>
        <dbReference type="Proteomes" id="UP000000759"/>
    </source>
</evidence>
<dbReference type="KEGG" id="pti:PHATRDRAFT_43368"/>
<dbReference type="EMBL" id="CM000606">
    <property type="protein sequence ID" value="EEC50711.1"/>
    <property type="molecule type" value="Genomic_DNA"/>
</dbReference>
<evidence type="ECO:0000313" key="6">
    <source>
        <dbReference type="EMBL" id="EEC50711.1"/>
    </source>
</evidence>
<dbReference type="Proteomes" id="UP000000759">
    <property type="component" value="Chromosome 2"/>
</dbReference>
<proteinExistence type="inferred from homology"/>
<dbReference type="STRING" id="556484.B7FS09"/>
<dbReference type="InterPro" id="IPR016125">
    <property type="entry name" value="Peptidase_C15-like"/>
</dbReference>
<dbReference type="InParanoid" id="B7FS09"/>
<evidence type="ECO:0000256" key="5">
    <source>
        <dbReference type="SAM" id="MobiDB-lite"/>
    </source>
</evidence>
<evidence type="ECO:0000256" key="3">
    <source>
        <dbReference type="ARBA" id="ARBA00022801"/>
    </source>
</evidence>
<keyword evidence="3" id="KW-0378">Hydrolase</keyword>
<dbReference type="OrthoDB" id="407146at2759"/>
<organism evidence="6 7">
    <name type="scientific">Phaeodactylum tricornutum (strain CCAP 1055/1)</name>
    <dbReference type="NCBI Taxonomy" id="556484"/>
    <lineage>
        <taxon>Eukaryota</taxon>
        <taxon>Sar</taxon>
        <taxon>Stramenopiles</taxon>
        <taxon>Ochrophyta</taxon>
        <taxon>Bacillariophyta</taxon>
        <taxon>Bacillariophyceae</taxon>
        <taxon>Bacillariophycidae</taxon>
        <taxon>Naviculales</taxon>
        <taxon>Phaeodactylaceae</taxon>
        <taxon>Phaeodactylum</taxon>
    </lineage>
</organism>
<protein>
    <recommendedName>
        <fullName evidence="8">Pyroglutamyl-peptidase I</fullName>
    </recommendedName>
</protein>
<reference evidence="7" key="2">
    <citation type="submission" date="2008-08" db="EMBL/GenBank/DDBJ databases">
        <authorList>
            <consortium name="Diatom Consortium"/>
            <person name="Grigoriev I."/>
            <person name="Grimwood J."/>
            <person name="Kuo A."/>
            <person name="Otillar R.P."/>
            <person name="Salamov A."/>
            <person name="Detter J.C."/>
            <person name="Lindquist E."/>
            <person name="Shapiro H."/>
            <person name="Lucas S."/>
            <person name="Glavina del Rio T."/>
            <person name="Pitluck S."/>
            <person name="Rokhsar D."/>
            <person name="Bowler C."/>
        </authorList>
    </citation>
    <scope>GENOME REANNOTATION</scope>
    <source>
        <strain evidence="7">CCAP 1055/1</strain>
    </source>
</reference>